<evidence type="ECO:0000313" key="4">
    <source>
        <dbReference type="EMBL" id="ADA57864.2"/>
    </source>
</evidence>
<evidence type="ECO:0000259" key="3">
    <source>
        <dbReference type="PROSITE" id="PS50050"/>
    </source>
</evidence>
<dbReference type="Proteomes" id="UP000011239">
    <property type="component" value="Segment"/>
</dbReference>
<accession>D2E8F2</accession>
<evidence type="ECO:0000313" key="7">
    <source>
        <dbReference type="Proteomes" id="UP000011239"/>
    </source>
</evidence>
<name>A0A1J0REF5_9VIRU</name>
<feature type="transmembrane region" description="Helical" evidence="2">
    <location>
        <begin position="349"/>
        <end position="377"/>
    </location>
</feature>
<feature type="compositionally biased region" description="Basic and acidic residues" evidence="1">
    <location>
        <begin position="407"/>
        <end position="416"/>
    </location>
</feature>
<dbReference type="Pfam" id="PF00020">
    <property type="entry name" value="TNFR_c6"/>
    <property type="match status" value="2"/>
</dbReference>
<reference evidence="4" key="2">
    <citation type="submission" date="2012-05" db="EMBL/GenBank/DDBJ databases">
        <authorList>
            <person name="van Beurden S.J."/>
            <person name="Gatherer D."/>
            <person name="Tuzi K."/>
            <person name="Herzyk P."/>
            <person name="Galbraith J."/>
            <person name="Peeters B.P.H."/>
            <person name="Rottier P.J.M."/>
            <person name="Engelsma M.Y."/>
            <person name="Davison A.J."/>
        </authorList>
    </citation>
    <scope>NUCLEOTIDE SEQUENCE</scope>
    <source>
        <strain evidence="4">500138</strain>
    </source>
</reference>
<dbReference type="SUPFAM" id="SSF57586">
    <property type="entry name" value="TNF receptor-like"/>
    <property type="match status" value="2"/>
</dbReference>
<dbReference type="GO" id="GO:0050830">
    <property type="term" value="P:defense response to Gram-positive bacterium"/>
    <property type="evidence" value="ECO:0007669"/>
    <property type="project" value="TreeGrafter"/>
</dbReference>
<dbReference type="PANTHER" id="PTHR46838:SF1">
    <property type="entry name" value="TUMOR NECROSIS FACTOR RECEPTOR SUPERFAMILY MEMBER 14"/>
    <property type="match status" value="1"/>
</dbReference>
<reference evidence="5" key="4">
    <citation type="submission" date="2021-02" db="EMBL/GenBank/DDBJ databases">
        <authorList>
            <person name="Vanderplasschen A.F.C."/>
            <person name="Davison A.J."/>
        </authorList>
    </citation>
    <scope>NUCLEOTIDE SEQUENCE</scope>
    <source>
        <strain evidence="5">500138</strain>
        <strain evidence="6">DK-200249</strain>
    </source>
</reference>
<dbReference type="SMART" id="SM01411">
    <property type="entry name" value="Ephrin_rec_like"/>
    <property type="match status" value="2"/>
</dbReference>
<evidence type="ECO:0000256" key="1">
    <source>
        <dbReference type="SAM" id="MobiDB-lite"/>
    </source>
</evidence>
<feature type="compositionally biased region" description="Basic residues" evidence="1">
    <location>
        <begin position="384"/>
        <end position="406"/>
    </location>
</feature>
<dbReference type="KEGG" id="vg:8683533"/>
<accession>A0A1J0REF5</accession>
<feature type="domain" description="TNFR-Cys" evidence="3">
    <location>
        <begin position="216"/>
        <end position="256"/>
    </location>
</feature>
<gene>
    <name evidence="5" type="primary">ORF101</name>
    <name evidence="4" type="ORF">AngHV1_ORF101</name>
</gene>
<sequence>MFRLFLLALFHNYINVVVDAICSACAGSDLFEYPLLASQKFGDSNIDLFFETGIAKGQNDYIRRTRTAGRGTDVRFTDVVRLWSITTIAGKVEKLYFGTPHGACLEQPFKTEPRNQLVCVFQQHPTVRFARAARFGFSVDGNRCHGNWKLRDGVYWCESVSGRWEWTHIPVCSTTGVACDDRALSCPADQYKHLDKCCRGCPPGERVDVPCVSCTACEIGTYTDKVNGYSMCKVCNICGVGLKLRRPCSRRSPADCVLQPNYFCMKPRGSYCDTARRYTQCRKGTFISTAGTETTDNVCKPCPPNTYTDGDNMFECLPHTTCADRGLVEKLVGTNISDTVCVPRDTFQIVTGVLTVLLFFFIVAVAVAIKFNFFMLAKKRLRKNRHKHRSKRKSRRESRRVNRPSRRPKEPDRPDVVQKSTTTTVQLDV</sequence>
<keyword evidence="2" id="KW-0812">Transmembrane</keyword>
<dbReference type="GO" id="GO:0050829">
    <property type="term" value="P:defense response to Gram-negative bacterium"/>
    <property type="evidence" value="ECO:0007669"/>
    <property type="project" value="TreeGrafter"/>
</dbReference>
<dbReference type="PROSITE" id="PS00652">
    <property type="entry name" value="TNFR_NGFR_1"/>
    <property type="match status" value="1"/>
</dbReference>
<keyword evidence="2" id="KW-0472">Membrane</keyword>
<dbReference type="Gene3D" id="2.10.50.10">
    <property type="entry name" value="Tumor Necrosis Factor Receptor, subunit A, domain 2"/>
    <property type="match status" value="3"/>
</dbReference>
<evidence type="ECO:0000256" key="2">
    <source>
        <dbReference type="SAM" id="Phobius"/>
    </source>
</evidence>
<dbReference type="PROSITE" id="PS50050">
    <property type="entry name" value="TNFR_NGFR_2"/>
    <property type="match status" value="1"/>
</dbReference>
<feature type="compositionally biased region" description="Polar residues" evidence="1">
    <location>
        <begin position="418"/>
        <end position="429"/>
    </location>
</feature>
<dbReference type="PANTHER" id="PTHR46838">
    <property type="entry name" value="TUMOR NECROSIS FACTOR RECEPTOR SUPERFAMILY MEMBER 14"/>
    <property type="match status" value="1"/>
</dbReference>
<dbReference type="EMBL" id="MW580851">
    <property type="protein sequence ID" value="QRM16655.1"/>
    <property type="molecule type" value="Genomic_DNA"/>
</dbReference>
<dbReference type="SMART" id="SM00208">
    <property type="entry name" value="TNFR"/>
    <property type="match status" value="3"/>
</dbReference>
<keyword evidence="2" id="KW-1133">Transmembrane helix</keyword>
<reference evidence="5" key="3">
    <citation type="journal article" date="2021" name="Microorganisms">
        <title>Genomes of Anguillid Herpesvirus 1 Strains Reveal Evolutionary Disparities and Low Genetic Diversity in the Genus Cyprinivirus.</title>
        <authorList>
            <person name="Donohoe O."/>
            <person name="Zhang H."/>
            <person name="Delrez N."/>
            <person name="Gao Y."/>
            <person name="Suarez N.M."/>
            <person name="Davison A.J."/>
            <person name="Vanderplasschen A."/>
        </authorList>
    </citation>
    <scope>NUCLEOTIDE SEQUENCE</scope>
    <source>
        <strain evidence="5">500138</strain>
        <strain evidence="6">DK-200249</strain>
    </source>
</reference>
<feature type="region of interest" description="Disordered" evidence="1">
    <location>
        <begin position="384"/>
        <end position="429"/>
    </location>
</feature>
<dbReference type="GeneID" id="8683533"/>
<proteinExistence type="predicted"/>
<protein>
    <submittedName>
        <fullName evidence="5">Membrane protein ORF101</fullName>
    </submittedName>
</protein>
<organism evidence="5">
    <name type="scientific">Anguillid herpesvirus 1</name>
    <dbReference type="NCBI Taxonomy" id="150286"/>
    <lineage>
        <taxon>Viruses</taxon>
        <taxon>Duplodnaviria</taxon>
        <taxon>Heunggongvirae</taxon>
        <taxon>Peploviricota</taxon>
        <taxon>Herviviricetes</taxon>
        <taxon>Herpesvirales</taxon>
        <taxon>Alloherpesviridae</taxon>
        <taxon>Cyvirus</taxon>
        <taxon>Cyvirus anguillidallo1</taxon>
    </lineage>
</organism>
<dbReference type="InterPro" id="IPR001368">
    <property type="entry name" value="TNFR/NGFR_Cys_rich_reg"/>
</dbReference>
<evidence type="ECO:0000313" key="5">
    <source>
        <dbReference type="EMBL" id="QRM16396.1"/>
    </source>
</evidence>
<dbReference type="EMBL" id="MW580849">
    <property type="protein sequence ID" value="QRM16396.1"/>
    <property type="molecule type" value="Genomic_DNA"/>
</dbReference>
<reference evidence="4 7" key="1">
    <citation type="journal article" date="2010" name="J. Gen. Virol.">
        <title>Complete genome sequence and taxonomic position of anguillid herpesvirus 1.</title>
        <authorList>
            <person name="van Beurden S.J."/>
            <person name="Bossers A."/>
            <person name="Voorbergen-Laarman M.H."/>
            <person name="Haenen O.L."/>
            <person name="Peters S."/>
            <person name="Abma-Henkens M.H."/>
            <person name="Peeters B.P."/>
            <person name="Rottier P.J."/>
            <person name="Engelsma M.Y."/>
        </authorList>
    </citation>
    <scope>NUCLEOTIDE SEQUENCE [LARGE SCALE GENOMIC DNA]</scope>
    <source>
        <strain evidence="4">500138</strain>
        <strain evidence="7">Isolate Anguilla anguilla/Netherlands/500138/1998</strain>
    </source>
</reference>
<keyword evidence="7" id="KW-1185">Reference proteome</keyword>
<evidence type="ECO:0000313" key="6">
    <source>
        <dbReference type="EMBL" id="QRM16655.1"/>
    </source>
</evidence>
<dbReference type="GO" id="GO:0002720">
    <property type="term" value="P:positive regulation of cytokine production involved in immune response"/>
    <property type="evidence" value="ECO:0007669"/>
    <property type="project" value="TreeGrafter"/>
</dbReference>
<dbReference type="RefSeq" id="YP_003358240.2">
    <property type="nucleotide sequence ID" value="NC_013668.3"/>
</dbReference>
<dbReference type="EMBL" id="FJ940765">
    <property type="protein sequence ID" value="ADA57864.2"/>
    <property type="molecule type" value="Genomic_DNA"/>
</dbReference>